<accession>A0ABY7NMM2</accession>
<name>A0ABY7NMM2_9SPHN</name>
<dbReference type="SUPFAM" id="SSF51126">
    <property type="entry name" value="Pectin lyase-like"/>
    <property type="match status" value="1"/>
</dbReference>
<feature type="signal peptide" evidence="1">
    <location>
        <begin position="1"/>
        <end position="34"/>
    </location>
</feature>
<dbReference type="InterPro" id="IPR005546">
    <property type="entry name" value="Autotransporte_beta"/>
</dbReference>
<dbReference type="Proteomes" id="UP001210865">
    <property type="component" value="Chromosome"/>
</dbReference>
<dbReference type="SMART" id="SM00869">
    <property type="entry name" value="Autotransporter"/>
    <property type="match status" value="1"/>
</dbReference>
<dbReference type="Gene3D" id="2.40.128.130">
    <property type="entry name" value="Autotransporter beta-domain"/>
    <property type="match status" value="1"/>
</dbReference>
<feature type="chain" id="PRO_5045897725" description="Autotransporter domain-containing protein" evidence="1">
    <location>
        <begin position="35"/>
        <end position="1722"/>
    </location>
</feature>
<dbReference type="InterPro" id="IPR036709">
    <property type="entry name" value="Autotransporte_beta_dom_sf"/>
</dbReference>
<dbReference type="InterPro" id="IPR012332">
    <property type="entry name" value="Autotransporter_pectin_lyase_C"/>
</dbReference>
<dbReference type="SUPFAM" id="SSF103515">
    <property type="entry name" value="Autotransporter"/>
    <property type="match status" value="1"/>
</dbReference>
<keyword evidence="4" id="KW-1185">Reference proteome</keyword>
<organism evidence="3 4">
    <name type="scientific">Sphingomonas abietis</name>
    <dbReference type="NCBI Taxonomy" id="3012344"/>
    <lineage>
        <taxon>Bacteria</taxon>
        <taxon>Pseudomonadati</taxon>
        <taxon>Pseudomonadota</taxon>
        <taxon>Alphaproteobacteria</taxon>
        <taxon>Sphingomonadales</taxon>
        <taxon>Sphingomonadaceae</taxon>
        <taxon>Sphingomonas</taxon>
    </lineage>
</organism>
<dbReference type="InterPro" id="IPR011050">
    <property type="entry name" value="Pectin_lyase_fold/virulence"/>
</dbReference>
<gene>
    <name evidence="3" type="ORF">PBT88_16415</name>
</gene>
<dbReference type="RefSeq" id="WP_270076384.1">
    <property type="nucleotide sequence ID" value="NZ_CP115174.1"/>
</dbReference>
<evidence type="ECO:0000313" key="3">
    <source>
        <dbReference type="EMBL" id="WBO21736.1"/>
    </source>
</evidence>
<sequence>MTPADTFATHMRAEPVGRAAAQRLRLGASMGALAALLCAAPTFAQTSQACGAPVDGVVTCAPDAGNFPDGISYEVAAPAPQDLTVVVPAETVITPTSDDRAGISVTSSGGAITVSAADSSIQASGVGGRGIDTRTAGGNVSIDAGSVYTSGYRADGIAADAGMGGDIHISAQTVTTAGEASTGVRANTAVGNIDIHTGGVVTSGLGSDGIYAATTAGDTTIDTTYAYAFGGSGRGIVAYSSGTTTVRAETVGTQGGGMGTEADATGITAVGTAVNVEVTGSVRTTGDYAAGVIARTNHVYSDPTIVPSISVTADTVATNGLYSDGIDALNYADGGATKVTAGTVSTHGDMSHGIYAGGQSDVLVDAGAVSTTGTGSQAIRAVSFGGNIIVDAGSVSTSGAGSHGIYAINYGEGAVTVNAGSVKTRRDYSIGIGALSLGDVKVDAGKVETSGFGSQGIVAYSVFGTVDVNAGSVSTTGGNATGIGGYAFAAGKAVHLTGGSVDTRGDYAVGMLALAANGTAIVDATGTISTSGAHSEGIAASGISLDGGDAVIIKAGSVSTTGGGARGISAQGSSGNVTIEVDSVKTSGGLGGGRHSTWAEGILASSYDGLLSIKAGSVDTTGNGAVGIDTTVSHGEQVIDVDSVTTTGGHAPGVFTAAEEGKTTIRAGSITTTGDYSQGILAQSFLRDPYTQTDRSITISAGAIATSGASSDGIYAFGADNVSIDAGTITTSGANAVGVYAVGVYGDVGIKVDSVSTAGDYAPAVFALAPYGNVSVEAGSVSTSGQMSDGIRAGGLNAAVKAGSVDVSGYGSRAIDVLAANGAANVEAGTITGSGTNNIGVLLTGIGGASTVKVDTIKLSGYGSTGIVAFTEGGGSVDVSAGKIEVGQAGAAISAGAYGGNATVTVGSVVSGGSGISATAGNGDVTVTSGAISTTGSFGKGIYTNANGGQSTITLSGNLTTTGEKGFGIQATTVGGDNLIDNQKIISTAGTYAYGIIGNSLVGNVRINGGTVTTSGYHASAINATAVGPYSTVTVVADKVTTSGAKADGIFAQSPLDVSIPFRVHLSANAVPLAPADGTPDHTVSVTSGTVKVTGAGSVGIRVRAAGDAHIDATNTSAADGNAILASAYGTTAITIRGVTSSQGDAISAKGDNVTIDVGSAGTITGGGDAIVASAVGSYVPPPTQGGGGGDGGGGGIGVRTQAVAADTVPTVRITNAGTITGGSGYAIRVASGAANVSNSGTIAGRILFGAGDDVLTNSGTFAASGNSDFGDGNDRFVNSGTLRILPGTTTAGTVSFLNLERFENTGTIDLANGHAGDTFVLSGNYVGSQNARLLLEMGNGTTDHFTVTGAATGSTKISLVDLGNANAVLTGNAPISLVKVGAGSSSDAFSLATQDFGFVHYGLTFDAANGRFMLASSAGAPVFRYAKLNETVANVTNANGDALTAHLQSLRDSGAGSKALWGDFGGRTDRVRATRGGFDTGYRQNNTGGRLGYDFSAGTDKRPGFGLTAGYDSATVSFSSSASRVSIDSFDVGGYGGYRSGAFFLNGLASVAFHSLKATDRELAISDTFSGHTVGAQLEAGGRFTITRFFLEPSAKLAWSHTNLGDLKALNQTVAFENATSLRGTFGARFGGKLGGGDGPGVTFYGGVHYVHEFAGTKGAILFSGGASEEVGNDRIGDQVRGSIGLNLVTKSALSGFVEANGSTGDGRSGGGGRVGIRLGF</sequence>
<keyword evidence="1" id="KW-0732">Signal</keyword>
<dbReference type="EMBL" id="CP115174">
    <property type="protein sequence ID" value="WBO21736.1"/>
    <property type="molecule type" value="Genomic_DNA"/>
</dbReference>
<proteinExistence type="predicted"/>
<protein>
    <recommendedName>
        <fullName evidence="2">Autotransporter domain-containing protein</fullName>
    </recommendedName>
</protein>
<dbReference type="Gene3D" id="2.160.20.20">
    <property type="match status" value="2"/>
</dbReference>
<dbReference type="PROSITE" id="PS51208">
    <property type="entry name" value="AUTOTRANSPORTER"/>
    <property type="match status" value="1"/>
</dbReference>
<reference evidence="3 4" key="1">
    <citation type="submission" date="2022-12" db="EMBL/GenBank/DDBJ databases">
        <title>Sphingomonas abieness sp. nov., an endophytic bacterium isolated from Abies koreana.</title>
        <authorList>
            <person name="Jiang L."/>
            <person name="Lee J."/>
        </authorList>
    </citation>
    <scope>NUCLEOTIDE SEQUENCE [LARGE SCALE GENOMIC DNA]</scope>
    <source>
        <strain evidence="4">PAMB 00755</strain>
    </source>
</reference>
<feature type="domain" description="Autotransporter" evidence="2">
    <location>
        <begin position="1454"/>
        <end position="1722"/>
    </location>
</feature>
<evidence type="ECO:0000259" key="2">
    <source>
        <dbReference type="PROSITE" id="PS51208"/>
    </source>
</evidence>
<evidence type="ECO:0000313" key="4">
    <source>
        <dbReference type="Proteomes" id="UP001210865"/>
    </source>
</evidence>
<evidence type="ECO:0000256" key="1">
    <source>
        <dbReference type="SAM" id="SignalP"/>
    </source>
</evidence>